<keyword evidence="10" id="KW-0769">Symport</keyword>
<reference evidence="19 20" key="1">
    <citation type="submission" date="2020-11" db="EMBL/GenBank/DDBJ databases">
        <authorList>
            <person name="Wallbank WR R."/>
            <person name="Pardo Diaz C."/>
            <person name="Kozak K."/>
            <person name="Martin S."/>
            <person name="Jiggins C."/>
            <person name="Moest M."/>
            <person name="Warren A I."/>
            <person name="Generalovic N T."/>
            <person name="Byers J.R.P. K."/>
            <person name="Montejo-Kovacevich G."/>
            <person name="Yen C E."/>
        </authorList>
    </citation>
    <scope>NUCLEOTIDE SEQUENCE [LARGE SCALE GENOMIC DNA]</scope>
</reference>
<evidence type="ECO:0000256" key="10">
    <source>
        <dbReference type="ARBA" id="ARBA00022847"/>
    </source>
</evidence>
<keyword evidence="13" id="KW-0915">Sodium</keyword>
<feature type="domain" description="Sodium/calcium exchanger membrane region" evidence="18">
    <location>
        <begin position="393"/>
        <end position="545"/>
    </location>
</feature>
<keyword evidence="15 17" id="KW-0472">Membrane</keyword>
<evidence type="ECO:0000256" key="11">
    <source>
        <dbReference type="ARBA" id="ARBA00022958"/>
    </source>
</evidence>
<dbReference type="GO" id="GO:0015293">
    <property type="term" value="F:symporter activity"/>
    <property type="evidence" value="ECO:0007669"/>
    <property type="project" value="UniProtKB-KW"/>
</dbReference>
<keyword evidence="3" id="KW-0813">Transport</keyword>
<evidence type="ECO:0000256" key="9">
    <source>
        <dbReference type="ARBA" id="ARBA00022837"/>
    </source>
</evidence>
<evidence type="ECO:0000313" key="20">
    <source>
        <dbReference type="Proteomes" id="UP000594454"/>
    </source>
</evidence>
<keyword evidence="6" id="KW-0109">Calcium transport</keyword>
<dbReference type="FunFam" id="1.20.1420.30:FF:000009">
    <property type="entry name" value="sodium/potassium/calcium exchanger 5 isoform X2"/>
    <property type="match status" value="1"/>
</dbReference>
<dbReference type="Gene3D" id="1.20.1420.30">
    <property type="entry name" value="NCX, central ion-binding region"/>
    <property type="match status" value="2"/>
</dbReference>
<feature type="transmembrane region" description="Helical" evidence="17">
    <location>
        <begin position="21"/>
        <end position="40"/>
    </location>
</feature>
<dbReference type="AlphaFoldDB" id="A0A7R8UWL1"/>
<keyword evidence="7 17" id="KW-0812">Transmembrane</keyword>
<evidence type="ECO:0000256" key="12">
    <source>
        <dbReference type="ARBA" id="ARBA00022989"/>
    </source>
</evidence>
<evidence type="ECO:0000256" key="8">
    <source>
        <dbReference type="ARBA" id="ARBA00022729"/>
    </source>
</evidence>
<comment type="subcellular location">
    <subcellularLocation>
        <location evidence="1">Membrane</location>
        <topology evidence="1">Multi-pass membrane protein</topology>
    </subcellularLocation>
</comment>
<name>A0A7R8UWL1_HERIL</name>
<dbReference type="GO" id="GO:0006874">
    <property type="term" value="P:intracellular calcium ion homeostasis"/>
    <property type="evidence" value="ECO:0007669"/>
    <property type="project" value="TreeGrafter"/>
</dbReference>
<evidence type="ECO:0000256" key="7">
    <source>
        <dbReference type="ARBA" id="ARBA00022692"/>
    </source>
</evidence>
<evidence type="ECO:0000256" key="14">
    <source>
        <dbReference type="ARBA" id="ARBA00023065"/>
    </source>
</evidence>
<dbReference type="NCBIfam" id="TIGR00367">
    <property type="entry name" value="calcium/sodium antiporter"/>
    <property type="match status" value="1"/>
</dbReference>
<evidence type="ECO:0000259" key="18">
    <source>
        <dbReference type="Pfam" id="PF01699"/>
    </source>
</evidence>
<keyword evidence="4" id="KW-0050">Antiport</keyword>
<dbReference type="OrthoDB" id="2127281at2759"/>
<feature type="transmembrane region" description="Helical" evidence="17">
    <location>
        <begin position="199"/>
        <end position="225"/>
    </location>
</feature>
<evidence type="ECO:0000256" key="15">
    <source>
        <dbReference type="ARBA" id="ARBA00023136"/>
    </source>
</evidence>
<proteinExistence type="inferred from homology"/>
<gene>
    <name evidence="19" type="ORF">HERILL_LOCUS10557</name>
</gene>
<dbReference type="InParanoid" id="A0A7R8UWL1"/>
<feature type="transmembrane region" description="Helical" evidence="17">
    <location>
        <begin position="430"/>
        <end position="450"/>
    </location>
</feature>
<keyword evidence="8" id="KW-0732">Signal</keyword>
<protein>
    <recommendedName>
        <fullName evidence="18">Sodium/calcium exchanger membrane region domain-containing protein</fullName>
    </recommendedName>
</protein>
<dbReference type="GO" id="GO:0005886">
    <property type="term" value="C:plasma membrane"/>
    <property type="evidence" value="ECO:0007669"/>
    <property type="project" value="TreeGrafter"/>
</dbReference>
<dbReference type="InterPro" id="IPR004481">
    <property type="entry name" value="K/Na/Ca-exchanger"/>
</dbReference>
<dbReference type="GO" id="GO:0005262">
    <property type="term" value="F:calcium channel activity"/>
    <property type="evidence" value="ECO:0007669"/>
    <property type="project" value="TreeGrafter"/>
</dbReference>
<feature type="transmembrane region" description="Helical" evidence="17">
    <location>
        <begin position="258"/>
        <end position="277"/>
    </location>
</feature>
<evidence type="ECO:0000256" key="13">
    <source>
        <dbReference type="ARBA" id="ARBA00023053"/>
    </source>
</evidence>
<evidence type="ECO:0000313" key="19">
    <source>
        <dbReference type="EMBL" id="CAD7087881.1"/>
    </source>
</evidence>
<feature type="transmembrane region" description="Helical" evidence="17">
    <location>
        <begin position="499"/>
        <end position="520"/>
    </location>
</feature>
<evidence type="ECO:0000256" key="4">
    <source>
        <dbReference type="ARBA" id="ARBA00022449"/>
    </source>
</evidence>
<feature type="transmembrane region" description="Helical" evidence="17">
    <location>
        <begin position="396"/>
        <end position="418"/>
    </location>
</feature>
<keyword evidence="14" id="KW-0406">Ion transport</keyword>
<dbReference type="OMA" id="HENGCLQ"/>
<accession>A0A7R8UWL1</accession>
<feature type="domain" description="Sodium/calcium exchanger membrane region" evidence="18">
    <location>
        <begin position="135"/>
        <end position="276"/>
    </location>
</feature>
<dbReference type="PANTHER" id="PTHR10846:SF73">
    <property type="entry name" value="SODIUM_CALCIUM EXCHANGER MEMBRANE REGION DOMAIN-CONTAINING PROTEIN"/>
    <property type="match status" value="1"/>
</dbReference>
<evidence type="ECO:0000256" key="5">
    <source>
        <dbReference type="ARBA" id="ARBA00022538"/>
    </source>
</evidence>
<keyword evidence="16" id="KW-0739">Sodium transport</keyword>
<dbReference type="InterPro" id="IPR044880">
    <property type="entry name" value="NCX_ion-bd_dom_sf"/>
</dbReference>
<feature type="transmembrane region" description="Helical" evidence="17">
    <location>
        <begin position="527"/>
        <end position="547"/>
    </location>
</feature>
<dbReference type="PANTHER" id="PTHR10846">
    <property type="entry name" value="SODIUM/POTASSIUM/CALCIUM EXCHANGER"/>
    <property type="match status" value="1"/>
</dbReference>
<sequence>MNEVSIESKRFLQKRKSRLALGIRLTVFLSVVSFFLIFSAPQQDEFEVNAARSHARKLLSINETFSVTELGISIAEFNATTPNPENITNISSSNITANANVEIEANCTRPAIHEFPQDGFTRSQRKHGAVAIHIFLACYCFWLLAVICDDYFVPSIEVMCFTLQMKEDVVGATFMAAATSSPELFINCIGTFITKGDIGVGTIVGSAVFNILAVPACCGLFAGHIVYLDWWPVSRDCLMYCIAVFGLIGTLYDGVIMWYEGLLLTIAYFFYMFAMYCNDAMARKARRLVAKCRHRTKIHPYKEVTEISPLLECNGNGIKISNGNGFTMNGLYHGDKSIISDDSISSDSDRSELADDPWSRRDSNLCTFLLRWPITLVLWATIPDCRKRPQLKAVTFLLSIVWIGITSYLVAFFITIIGDTLNIPDSVMGLTILAAGMSVPEAVSSVIVTNQGHGAMGISNSIGSNTFDILLCLGLPWFIKAYFAPAVPGEHWIILNSSGLTYSAISLLTTLFGLYIAFAANKFKLDWRIGVACTVMYVGFLILATMIELNLFFAVNLPVCDH</sequence>
<evidence type="ECO:0000256" key="16">
    <source>
        <dbReference type="ARBA" id="ARBA00023201"/>
    </source>
</evidence>
<evidence type="ECO:0000256" key="2">
    <source>
        <dbReference type="ARBA" id="ARBA00005364"/>
    </source>
</evidence>
<dbReference type="Proteomes" id="UP000594454">
    <property type="component" value="Chromosome 4"/>
</dbReference>
<keyword evidence="20" id="KW-1185">Reference proteome</keyword>
<evidence type="ECO:0000256" key="1">
    <source>
        <dbReference type="ARBA" id="ARBA00004141"/>
    </source>
</evidence>
<dbReference type="GO" id="GO:0008273">
    <property type="term" value="F:calcium, potassium:sodium antiporter activity"/>
    <property type="evidence" value="ECO:0007669"/>
    <property type="project" value="TreeGrafter"/>
</dbReference>
<dbReference type="Pfam" id="PF01699">
    <property type="entry name" value="Na_Ca_ex"/>
    <property type="match status" value="2"/>
</dbReference>
<feature type="transmembrane region" description="Helical" evidence="17">
    <location>
        <begin position="462"/>
        <end position="479"/>
    </location>
</feature>
<organism evidence="19 20">
    <name type="scientific">Hermetia illucens</name>
    <name type="common">Black soldier fly</name>
    <dbReference type="NCBI Taxonomy" id="343691"/>
    <lineage>
        <taxon>Eukaryota</taxon>
        <taxon>Metazoa</taxon>
        <taxon>Ecdysozoa</taxon>
        <taxon>Arthropoda</taxon>
        <taxon>Hexapoda</taxon>
        <taxon>Insecta</taxon>
        <taxon>Pterygota</taxon>
        <taxon>Neoptera</taxon>
        <taxon>Endopterygota</taxon>
        <taxon>Diptera</taxon>
        <taxon>Brachycera</taxon>
        <taxon>Stratiomyomorpha</taxon>
        <taxon>Stratiomyidae</taxon>
        <taxon>Hermetiinae</taxon>
        <taxon>Hermetia</taxon>
    </lineage>
</organism>
<keyword evidence="9" id="KW-0106">Calcium</keyword>
<keyword evidence="5" id="KW-0633">Potassium transport</keyword>
<dbReference type="EMBL" id="LR899012">
    <property type="protein sequence ID" value="CAD7087881.1"/>
    <property type="molecule type" value="Genomic_DNA"/>
</dbReference>
<comment type="similarity">
    <text evidence="2">Belongs to the Ca(2+):cation antiporter (CaCA) (TC 2.A.19) family. SLC24A subfamily.</text>
</comment>
<evidence type="ECO:0000256" key="6">
    <source>
        <dbReference type="ARBA" id="ARBA00022568"/>
    </source>
</evidence>
<keyword evidence="12 17" id="KW-1133">Transmembrane helix</keyword>
<evidence type="ECO:0000256" key="3">
    <source>
        <dbReference type="ARBA" id="ARBA00022448"/>
    </source>
</evidence>
<feature type="transmembrane region" description="Helical" evidence="17">
    <location>
        <begin position="130"/>
        <end position="148"/>
    </location>
</feature>
<keyword evidence="11" id="KW-0630">Potassium</keyword>
<dbReference type="InterPro" id="IPR004837">
    <property type="entry name" value="NaCa_Exmemb"/>
</dbReference>
<evidence type="ECO:0000256" key="17">
    <source>
        <dbReference type="SAM" id="Phobius"/>
    </source>
</evidence>